<evidence type="ECO:0000256" key="1">
    <source>
        <dbReference type="SAM" id="MobiDB-lite"/>
    </source>
</evidence>
<feature type="region of interest" description="Disordered" evidence="1">
    <location>
        <begin position="272"/>
        <end position="291"/>
    </location>
</feature>
<proteinExistence type="predicted"/>
<reference evidence="2 3" key="1">
    <citation type="submission" date="2020-08" db="EMBL/GenBank/DDBJ databases">
        <title>Genome Sequencing of Nocardia wallacei strain FMUON74 and assembly.</title>
        <authorList>
            <person name="Toyokawa M."/>
            <person name="Uesaka K."/>
        </authorList>
    </citation>
    <scope>NUCLEOTIDE SEQUENCE [LARGE SCALE GENOMIC DNA]</scope>
    <source>
        <strain evidence="2 3">FMUON74</strain>
    </source>
</reference>
<dbReference type="Gene3D" id="3.40.50.720">
    <property type="entry name" value="NAD(P)-binding Rossmann-like Domain"/>
    <property type="match status" value="1"/>
</dbReference>
<accession>A0A7G1KEM4</accession>
<dbReference type="KEGG" id="nwl:NWFMUON74_14740"/>
<evidence type="ECO:0000313" key="3">
    <source>
        <dbReference type="Proteomes" id="UP000516173"/>
    </source>
</evidence>
<dbReference type="NCBIfam" id="TIGR03882">
    <property type="entry name" value="cyclo_dehyd_2"/>
    <property type="match status" value="1"/>
</dbReference>
<keyword evidence="3" id="KW-1185">Reference proteome</keyword>
<dbReference type="InterPro" id="IPR022291">
    <property type="entry name" value="Bacteriocin_synth_cyclodeHase"/>
</dbReference>
<evidence type="ECO:0000313" key="2">
    <source>
        <dbReference type="EMBL" id="BCK53702.1"/>
    </source>
</evidence>
<name>A0A7G1KEM4_9NOCA</name>
<protein>
    <submittedName>
        <fullName evidence="2">Cyclodehydratase</fullName>
    </submittedName>
</protein>
<gene>
    <name evidence="2" type="ORF">NWFMUON74_14740</name>
</gene>
<dbReference type="EMBL" id="AP023396">
    <property type="protein sequence ID" value="BCK53702.1"/>
    <property type="molecule type" value="Genomic_DNA"/>
</dbReference>
<dbReference type="Proteomes" id="UP000516173">
    <property type="component" value="Chromosome"/>
</dbReference>
<sequence>MAVLRRPSGAVQLGWDPERAVVVRLPGVGAEPIVEFLKLLDGLRSHPQIIWQAGRFGIASSDALRLLGEIDRAGLLMRPRESVSAVRAVHVHGRGPLSEALAAGVRRSGLRPSRSRDLTPGAGVGRDADVVVLADALVPEPHLVNDLVLRRIPHLQVRIRDGRGVVGPLVLPGGTSCLRCADLTRRDLDAEWPHLAAQLLDRIGYGSPAMIAATAALALRDLELVLAGAADTPPRTLDTTLELDPDTHHIHRRTWSPHPACGCRAILTAPPAEQGGASERVPRRPSVHGNQ</sequence>
<dbReference type="AlphaFoldDB" id="A0A7G1KEM4"/>
<organism evidence="2 3">
    <name type="scientific">Nocardia wallacei</name>
    <dbReference type="NCBI Taxonomy" id="480035"/>
    <lineage>
        <taxon>Bacteria</taxon>
        <taxon>Bacillati</taxon>
        <taxon>Actinomycetota</taxon>
        <taxon>Actinomycetes</taxon>
        <taxon>Mycobacteriales</taxon>
        <taxon>Nocardiaceae</taxon>
        <taxon>Nocardia</taxon>
    </lineage>
</organism>